<dbReference type="InterPro" id="IPR001810">
    <property type="entry name" value="F-box_dom"/>
</dbReference>
<name>S8F256_FOMSC</name>
<gene>
    <name evidence="2" type="ORF">FOMPIDRAFT_1101941</name>
</gene>
<dbReference type="AlphaFoldDB" id="S8F256"/>
<feature type="domain" description="F-box" evidence="1">
    <location>
        <begin position="18"/>
        <end position="73"/>
    </location>
</feature>
<dbReference type="Gene3D" id="1.20.1280.50">
    <property type="match status" value="1"/>
</dbReference>
<evidence type="ECO:0000259" key="1">
    <source>
        <dbReference type="Pfam" id="PF12937"/>
    </source>
</evidence>
<dbReference type="OrthoDB" id="2800666at2759"/>
<proteinExistence type="predicted"/>
<keyword evidence="3" id="KW-1185">Reference proteome</keyword>
<sequence>YECIRAINTQINALAPVSRIPPELLSKIFLHTAGHRANPASRPQSRDWIRVTHVCRHWRETALQCAALWSHVDVPALPEQFLVRSKDAPL</sequence>
<dbReference type="STRING" id="743788.S8F256"/>
<feature type="non-terminal residue" evidence="2">
    <location>
        <position position="1"/>
    </location>
</feature>
<accession>S8F256</accession>
<dbReference type="EMBL" id="KE504301">
    <property type="protein sequence ID" value="EPS93079.1"/>
    <property type="molecule type" value="Genomic_DNA"/>
</dbReference>
<reference evidence="2 3" key="1">
    <citation type="journal article" date="2012" name="Science">
        <title>The Paleozoic origin of enzymatic lignin decomposition reconstructed from 31 fungal genomes.</title>
        <authorList>
            <person name="Floudas D."/>
            <person name="Binder M."/>
            <person name="Riley R."/>
            <person name="Barry K."/>
            <person name="Blanchette R.A."/>
            <person name="Henrissat B."/>
            <person name="Martinez A.T."/>
            <person name="Otillar R."/>
            <person name="Spatafora J.W."/>
            <person name="Yadav J.S."/>
            <person name="Aerts A."/>
            <person name="Benoit I."/>
            <person name="Boyd A."/>
            <person name="Carlson A."/>
            <person name="Copeland A."/>
            <person name="Coutinho P.M."/>
            <person name="de Vries R.P."/>
            <person name="Ferreira P."/>
            <person name="Findley K."/>
            <person name="Foster B."/>
            <person name="Gaskell J."/>
            <person name="Glotzer D."/>
            <person name="Gorecki P."/>
            <person name="Heitman J."/>
            <person name="Hesse C."/>
            <person name="Hori C."/>
            <person name="Igarashi K."/>
            <person name="Jurgens J.A."/>
            <person name="Kallen N."/>
            <person name="Kersten P."/>
            <person name="Kohler A."/>
            <person name="Kuees U."/>
            <person name="Kumar T.K.A."/>
            <person name="Kuo A."/>
            <person name="LaButti K."/>
            <person name="Larrondo L.F."/>
            <person name="Lindquist E."/>
            <person name="Ling A."/>
            <person name="Lombard V."/>
            <person name="Lucas S."/>
            <person name="Lundell T."/>
            <person name="Martin R."/>
            <person name="McLaughlin D.J."/>
            <person name="Morgenstern I."/>
            <person name="Morin E."/>
            <person name="Murat C."/>
            <person name="Nagy L.G."/>
            <person name="Nolan M."/>
            <person name="Ohm R.A."/>
            <person name="Patyshakuliyeva A."/>
            <person name="Rokas A."/>
            <person name="Ruiz-Duenas F.J."/>
            <person name="Sabat G."/>
            <person name="Salamov A."/>
            <person name="Samejima M."/>
            <person name="Schmutz J."/>
            <person name="Slot J.C."/>
            <person name="St John F."/>
            <person name="Stenlid J."/>
            <person name="Sun H."/>
            <person name="Sun S."/>
            <person name="Syed K."/>
            <person name="Tsang A."/>
            <person name="Wiebenga A."/>
            <person name="Young D."/>
            <person name="Pisabarro A."/>
            <person name="Eastwood D.C."/>
            <person name="Martin F."/>
            <person name="Cullen D."/>
            <person name="Grigoriev I.V."/>
            <person name="Hibbett D.S."/>
        </authorList>
    </citation>
    <scope>NUCLEOTIDE SEQUENCE</scope>
    <source>
        <strain evidence="3">FP-58527</strain>
    </source>
</reference>
<dbReference type="HOGENOM" id="CLU_149062_0_0_1"/>
<organism evidence="2 3">
    <name type="scientific">Fomitopsis schrenkii</name>
    <name type="common">Brown rot fungus</name>
    <dbReference type="NCBI Taxonomy" id="2126942"/>
    <lineage>
        <taxon>Eukaryota</taxon>
        <taxon>Fungi</taxon>
        <taxon>Dikarya</taxon>
        <taxon>Basidiomycota</taxon>
        <taxon>Agaricomycotina</taxon>
        <taxon>Agaricomycetes</taxon>
        <taxon>Polyporales</taxon>
        <taxon>Fomitopsis</taxon>
    </lineage>
</organism>
<evidence type="ECO:0000313" key="3">
    <source>
        <dbReference type="Proteomes" id="UP000015241"/>
    </source>
</evidence>
<evidence type="ECO:0000313" key="2">
    <source>
        <dbReference type="EMBL" id="EPS93079.1"/>
    </source>
</evidence>
<dbReference type="Pfam" id="PF12937">
    <property type="entry name" value="F-box-like"/>
    <property type="match status" value="1"/>
</dbReference>
<feature type="non-terminal residue" evidence="2">
    <location>
        <position position="90"/>
    </location>
</feature>
<dbReference type="InterPro" id="IPR036047">
    <property type="entry name" value="F-box-like_dom_sf"/>
</dbReference>
<dbReference type="InParanoid" id="S8F256"/>
<protein>
    <recommendedName>
        <fullName evidence="1">F-box domain-containing protein</fullName>
    </recommendedName>
</protein>
<dbReference type="Proteomes" id="UP000015241">
    <property type="component" value="Unassembled WGS sequence"/>
</dbReference>
<dbReference type="SUPFAM" id="SSF81383">
    <property type="entry name" value="F-box domain"/>
    <property type="match status" value="1"/>
</dbReference>